<proteinExistence type="predicted"/>
<evidence type="ECO:0000313" key="1">
    <source>
        <dbReference type="EMBL" id="KAA6462797.1"/>
    </source>
</evidence>
<dbReference type="Proteomes" id="UP000323321">
    <property type="component" value="Unassembled WGS sequence"/>
</dbReference>
<name>A0A9W7Q497_BACCE</name>
<organism evidence="1 2">
    <name type="scientific">Bacillus cereus</name>
    <dbReference type="NCBI Taxonomy" id="1396"/>
    <lineage>
        <taxon>Bacteria</taxon>
        <taxon>Bacillati</taxon>
        <taxon>Bacillota</taxon>
        <taxon>Bacilli</taxon>
        <taxon>Bacillales</taxon>
        <taxon>Bacillaceae</taxon>
        <taxon>Bacillus</taxon>
        <taxon>Bacillus cereus group</taxon>
    </lineage>
</organism>
<reference evidence="1 2" key="1">
    <citation type="submission" date="2018-08" db="EMBL/GenBank/DDBJ databases">
        <title>Bacillus phenotypic plasticity.</title>
        <authorList>
            <person name="Hurtado E."/>
        </authorList>
    </citation>
    <scope>NUCLEOTIDE SEQUENCE [LARGE SCALE GENOMIC DNA]</scope>
    <source>
        <strain evidence="1 2">111b</strain>
    </source>
</reference>
<sequence length="301" mass="36308">MFNKMKKNLKIKIGNYGDFNTFNVNSPTTINQIIVEDVQRSKLIEDKKNDAVYKVVKRFIEVYENHSIMQNQIPFFIDKRFGLSLKDFVDYDSILKILNDDIINWTCEKFGVRREWLDGIDNQIYWYKSYYKEVHAFIRDTYNLVSTREQITMYVFKYGDLRLEEDGDHNIVFLLRYPIGKINSRHVYKYIPISTIWRWSYWRSRYQAKAIIYLCNDIGINVKGYDLIEKERIACGEVFPEKLIDEMPLGLTWYPEDYIDMWSQNDLAKEIEETNKVKKYMEKEGYIECLEKLKENNKMFL</sequence>
<dbReference type="EMBL" id="QSMZ01000014">
    <property type="protein sequence ID" value="KAA6462797.1"/>
    <property type="molecule type" value="Genomic_DNA"/>
</dbReference>
<accession>A0A9W7Q497</accession>
<dbReference type="RefSeq" id="WP_150158480.1">
    <property type="nucleotide sequence ID" value="NZ_QSMZ01000014.1"/>
</dbReference>
<gene>
    <name evidence="1" type="ORF">DX932_17630</name>
</gene>
<dbReference type="AlphaFoldDB" id="A0A9W7Q497"/>
<comment type="caution">
    <text evidence="1">The sequence shown here is derived from an EMBL/GenBank/DDBJ whole genome shotgun (WGS) entry which is preliminary data.</text>
</comment>
<protein>
    <submittedName>
        <fullName evidence="1">Uncharacterized protein</fullName>
    </submittedName>
</protein>
<evidence type="ECO:0000313" key="2">
    <source>
        <dbReference type="Proteomes" id="UP000323321"/>
    </source>
</evidence>